<dbReference type="InterPro" id="IPR018732">
    <property type="entry name" value="Dpy-19/Dpy-19-like"/>
</dbReference>
<organism evidence="8 9">
    <name type="scientific">Chionoecetes opilio</name>
    <name type="common">Atlantic snow crab</name>
    <name type="synonym">Cancer opilio</name>
    <dbReference type="NCBI Taxonomy" id="41210"/>
    <lineage>
        <taxon>Eukaryota</taxon>
        <taxon>Metazoa</taxon>
        <taxon>Ecdysozoa</taxon>
        <taxon>Arthropoda</taxon>
        <taxon>Crustacea</taxon>
        <taxon>Multicrustacea</taxon>
        <taxon>Malacostraca</taxon>
        <taxon>Eumalacostraca</taxon>
        <taxon>Eucarida</taxon>
        <taxon>Decapoda</taxon>
        <taxon>Pleocyemata</taxon>
        <taxon>Brachyura</taxon>
        <taxon>Eubrachyura</taxon>
        <taxon>Majoidea</taxon>
        <taxon>Majidae</taxon>
        <taxon>Chionoecetes</taxon>
    </lineage>
</organism>
<keyword evidence="6" id="KW-1133">Transmembrane helix</keyword>
<dbReference type="EMBL" id="JACEEZ010001475">
    <property type="protein sequence ID" value="KAG0729174.1"/>
    <property type="molecule type" value="Genomic_DNA"/>
</dbReference>
<dbReference type="PANTHER" id="PTHR31488:SF3">
    <property type="entry name" value="C-MANNOSYLTRANSFERASE DPY19L3"/>
    <property type="match status" value="1"/>
</dbReference>
<dbReference type="Pfam" id="PF10034">
    <property type="entry name" value="Dpy19"/>
    <property type="match status" value="1"/>
</dbReference>
<comment type="caution">
    <text evidence="8">The sequence shown here is derived from an EMBL/GenBank/DDBJ whole genome shotgun (WGS) entry which is preliminary data.</text>
</comment>
<dbReference type="OrthoDB" id="6019623at2759"/>
<evidence type="ECO:0000313" key="8">
    <source>
        <dbReference type="EMBL" id="KAG0729174.1"/>
    </source>
</evidence>
<keyword evidence="7" id="KW-0472">Membrane</keyword>
<evidence type="ECO:0000256" key="6">
    <source>
        <dbReference type="ARBA" id="ARBA00022989"/>
    </source>
</evidence>
<evidence type="ECO:0000256" key="2">
    <source>
        <dbReference type="ARBA" id="ARBA00008744"/>
    </source>
</evidence>
<accession>A0A8J4YRG8</accession>
<dbReference type="Proteomes" id="UP000770661">
    <property type="component" value="Unassembled WGS sequence"/>
</dbReference>
<dbReference type="AlphaFoldDB" id="A0A8J4YRG8"/>
<protein>
    <submittedName>
        <fullName evidence="8">Putative C-mannosyltransferase DPY19L3</fullName>
    </submittedName>
</protein>
<dbReference type="GO" id="GO:0000030">
    <property type="term" value="F:mannosyltransferase activity"/>
    <property type="evidence" value="ECO:0007669"/>
    <property type="project" value="TreeGrafter"/>
</dbReference>
<dbReference type="GO" id="GO:0005637">
    <property type="term" value="C:nuclear inner membrane"/>
    <property type="evidence" value="ECO:0007669"/>
    <property type="project" value="TreeGrafter"/>
</dbReference>
<evidence type="ECO:0000256" key="4">
    <source>
        <dbReference type="ARBA" id="ARBA00022679"/>
    </source>
</evidence>
<keyword evidence="4" id="KW-0808">Transferase</keyword>
<keyword evidence="5" id="KW-0812">Transmembrane</keyword>
<keyword evidence="9" id="KW-1185">Reference proteome</keyword>
<evidence type="ECO:0000256" key="7">
    <source>
        <dbReference type="ARBA" id="ARBA00023136"/>
    </source>
</evidence>
<keyword evidence="3" id="KW-0328">Glycosyltransferase</keyword>
<evidence type="ECO:0000256" key="5">
    <source>
        <dbReference type="ARBA" id="ARBA00022692"/>
    </source>
</evidence>
<comment type="similarity">
    <text evidence="2">Belongs to the dpy-19 family.</text>
</comment>
<comment type="subcellular location">
    <subcellularLocation>
        <location evidence="1">Membrane</location>
        <topology evidence="1">Multi-pass membrane protein</topology>
    </subcellularLocation>
</comment>
<proteinExistence type="inferred from homology"/>
<gene>
    <name evidence="8" type="primary">DPY19L3_1</name>
    <name evidence="8" type="ORF">GWK47_030881</name>
</gene>
<dbReference type="PANTHER" id="PTHR31488">
    <property type="entry name" value="DPY-19-LIKE 1, LIKE (H. SAPIENS)"/>
    <property type="match status" value="1"/>
</dbReference>
<evidence type="ECO:0000256" key="1">
    <source>
        <dbReference type="ARBA" id="ARBA00004141"/>
    </source>
</evidence>
<name>A0A8J4YRG8_CHIOP</name>
<evidence type="ECO:0000256" key="3">
    <source>
        <dbReference type="ARBA" id="ARBA00022676"/>
    </source>
</evidence>
<evidence type="ECO:0000313" key="9">
    <source>
        <dbReference type="Proteomes" id="UP000770661"/>
    </source>
</evidence>
<reference evidence="8" key="1">
    <citation type="submission" date="2020-07" db="EMBL/GenBank/DDBJ databases">
        <title>The High-quality genome of the commercially important snow crab, Chionoecetes opilio.</title>
        <authorList>
            <person name="Jeong J.-H."/>
            <person name="Ryu S."/>
        </authorList>
    </citation>
    <scope>NUCLEOTIDE SEQUENCE</scope>
    <source>
        <strain evidence="8">MADBK_172401_WGS</strain>
        <tissue evidence="8">Digestive gland</tissue>
    </source>
</reference>
<sequence>MEWIQTHTPTTAVFAGSMQLLAGVKLCTGRHVTNHPHYEDSWLRHRTHEMYKIYGCETPESMHTILKAAGATHIIVEDSICLAPPDPKHPLCRLVDIVDLHSGHLPEGGVKNTLGLQVPQHRRFCDAVRRRTKEYSRLFSLVMSNKTFRVYSLTGT</sequence>